<dbReference type="Proteomes" id="UP000199504">
    <property type="component" value="Unassembled WGS sequence"/>
</dbReference>
<accession>A0A1C4WW94</accession>
<evidence type="ECO:0000313" key="2">
    <source>
        <dbReference type="Proteomes" id="UP000199504"/>
    </source>
</evidence>
<keyword evidence="2" id="KW-1185">Reference proteome</keyword>
<evidence type="ECO:0000313" key="1">
    <source>
        <dbReference type="EMBL" id="SCF00141.1"/>
    </source>
</evidence>
<gene>
    <name evidence="1" type="ORF">GA0070564_102533</name>
</gene>
<dbReference type="EMBL" id="FMCX01000002">
    <property type="protein sequence ID" value="SCF00141.1"/>
    <property type="molecule type" value="Genomic_DNA"/>
</dbReference>
<reference evidence="2" key="1">
    <citation type="submission" date="2016-06" db="EMBL/GenBank/DDBJ databases">
        <authorList>
            <person name="Varghese N."/>
            <person name="Submissions Spin"/>
        </authorList>
    </citation>
    <scope>NUCLEOTIDE SEQUENCE [LARGE SCALE GENOMIC DNA]</scope>
    <source>
        <strain evidence="2">DSM 44830</strain>
    </source>
</reference>
<sequence>MWLFSDRLDLPPAETGVPAVAAVGFEAGLRDPYRQLSRVFHLIGRARPDPGAPHPA</sequence>
<dbReference type="STRING" id="262898.GA0070564_102533"/>
<proteinExistence type="predicted"/>
<dbReference type="AlphaFoldDB" id="A0A1C4WW94"/>
<organism evidence="1 2">
    <name type="scientific">Micromonospora mirobrigensis</name>
    <dbReference type="NCBI Taxonomy" id="262898"/>
    <lineage>
        <taxon>Bacteria</taxon>
        <taxon>Bacillati</taxon>
        <taxon>Actinomycetota</taxon>
        <taxon>Actinomycetes</taxon>
        <taxon>Micromonosporales</taxon>
        <taxon>Micromonosporaceae</taxon>
        <taxon>Micromonospora</taxon>
    </lineage>
</organism>
<name>A0A1C4WW94_9ACTN</name>
<protein>
    <submittedName>
        <fullName evidence="1">Uncharacterized protein</fullName>
    </submittedName>
</protein>